<dbReference type="Gene3D" id="3.60.10.10">
    <property type="entry name" value="Endonuclease/exonuclease/phosphatase"/>
    <property type="match status" value="1"/>
</dbReference>
<evidence type="ECO:0000313" key="4">
    <source>
        <dbReference type="EMBL" id="KAF4650033.1"/>
    </source>
</evidence>
<dbReference type="InterPro" id="IPR012337">
    <property type="entry name" value="RNaseH-like_sf"/>
</dbReference>
<evidence type="ECO:0000259" key="2">
    <source>
        <dbReference type="PROSITE" id="PS50878"/>
    </source>
</evidence>
<reference evidence="4 5" key="1">
    <citation type="submission" date="2020-04" db="EMBL/GenBank/DDBJ databases">
        <title>Perkinsus olseni comparative genomics.</title>
        <authorList>
            <person name="Bogema D.R."/>
        </authorList>
    </citation>
    <scope>NUCLEOTIDE SEQUENCE [LARGE SCALE GENOMIC DNA]</scope>
    <source>
        <strain evidence="4">ATCC PRA-179</strain>
    </source>
</reference>
<feature type="compositionally biased region" description="Low complexity" evidence="1">
    <location>
        <begin position="95"/>
        <end position="106"/>
    </location>
</feature>
<proteinExistence type="predicted"/>
<dbReference type="SUPFAM" id="SSF56672">
    <property type="entry name" value="DNA/RNA polymerases"/>
    <property type="match status" value="1"/>
</dbReference>
<dbReference type="InterPro" id="IPR000477">
    <property type="entry name" value="RT_dom"/>
</dbReference>
<dbReference type="OrthoDB" id="8070015at2759"/>
<dbReference type="PROSITE" id="PS50878">
    <property type="entry name" value="RT_POL"/>
    <property type="match status" value="1"/>
</dbReference>
<organism evidence="4 5">
    <name type="scientific">Perkinsus olseni</name>
    <name type="common">Perkinsus atlanticus</name>
    <dbReference type="NCBI Taxonomy" id="32597"/>
    <lineage>
        <taxon>Eukaryota</taxon>
        <taxon>Sar</taxon>
        <taxon>Alveolata</taxon>
        <taxon>Perkinsozoa</taxon>
        <taxon>Perkinsea</taxon>
        <taxon>Perkinsida</taxon>
        <taxon>Perkinsidae</taxon>
        <taxon>Perkinsus</taxon>
    </lineage>
</organism>
<dbReference type="Gene3D" id="3.30.420.10">
    <property type="entry name" value="Ribonuclease H-like superfamily/Ribonuclease H"/>
    <property type="match status" value="1"/>
</dbReference>
<dbReference type="InterPro" id="IPR043502">
    <property type="entry name" value="DNA/RNA_pol_sf"/>
</dbReference>
<dbReference type="EMBL" id="JABAHT010001144">
    <property type="protein sequence ID" value="KAF4650033.1"/>
    <property type="molecule type" value="Genomic_DNA"/>
</dbReference>
<dbReference type="Proteomes" id="UP000570595">
    <property type="component" value="Unassembled WGS sequence"/>
</dbReference>
<evidence type="ECO:0000256" key="1">
    <source>
        <dbReference type="SAM" id="MobiDB-lite"/>
    </source>
</evidence>
<dbReference type="GO" id="GO:0004523">
    <property type="term" value="F:RNA-DNA hybrid ribonuclease activity"/>
    <property type="evidence" value="ECO:0007669"/>
    <property type="project" value="InterPro"/>
</dbReference>
<evidence type="ECO:0000259" key="3">
    <source>
        <dbReference type="PROSITE" id="PS50879"/>
    </source>
</evidence>
<evidence type="ECO:0008006" key="6">
    <source>
        <dbReference type="Google" id="ProtNLM"/>
    </source>
</evidence>
<feature type="domain" description="RNase H type-1" evidence="3">
    <location>
        <begin position="1155"/>
        <end position="1286"/>
    </location>
</feature>
<gene>
    <name evidence="4" type="ORF">FOZ61_000729</name>
</gene>
<dbReference type="GO" id="GO:0003676">
    <property type="term" value="F:nucleic acid binding"/>
    <property type="evidence" value="ECO:0007669"/>
    <property type="project" value="InterPro"/>
</dbReference>
<feature type="region of interest" description="Disordered" evidence="1">
    <location>
        <begin position="1"/>
        <end position="20"/>
    </location>
</feature>
<dbReference type="PROSITE" id="PS50879">
    <property type="entry name" value="RNASE_H_1"/>
    <property type="match status" value="1"/>
</dbReference>
<dbReference type="SUPFAM" id="SSF56219">
    <property type="entry name" value="DNase I-like"/>
    <property type="match status" value="1"/>
</dbReference>
<dbReference type="PANTHER" id="PTHR19446">
    <property type="entry name" value="REVERSE TRANSCRIPTASES"/>
    <property type="match status" value="1"/>
</dbReference>
<protein>
    <recommendedName>
        <fullName evidence="6">Reverse transcriptase domain-containing protein</fullName>
    </recommendedName>
</protein>
<dbReference type="SUPFAM" id="SSF53098">
    <property type="entry name" value="Ribonuclease H-like"/>
    <property type="match status" value="1"/>
</dbReference>
<dbReference type="InterPro" id="IPR005135">
    <property type="entry name" value="Endo/exonuclease/phosphatase"/>
</dbReference>
<dbReference type="Pfam" id="PF14529">
    <property type="entry name" value="Exo_endo_phos_2"/>
    <property type="match status" value="1"/>
</dbReference>
<dbReference type="InterPro" id="IPR002156">
    <property type="entry name" value="RNaseH_domain"/>
</dbReference>
<feature type="domain" description="Reverse transcriptase" evidence="2">
    <location>
        <begin position="727"/>
        <end position="993"/>
    </location>
</feature>
<accession>A0A7J6KRQ2</accession>
<sequence length="1434" mass="158267">MPYVSGSVCGSDSDASDTGQSMAKTLDQLEELVKYEPNKRSTREKGAVGVQLVSDIRMRLFELLEENRSLRIDLASSVPRSYRDVTAGGGGGIQPHPSTTTPTPTRIFTPNVKNKSVILKPTSDGVMANVDNELKKLKDALNGLEIIRIKVRQRGVEVITPPSTRLSEIQSKISSCGLPFTAGDAPKLQPEVLIFTGDYQDDPQNLSQDIKSHNSRLDPESWHTVRTNNKFTIYRMTPDQRKELILRGGCFVRGQKLKCKDIVTVRVCLTCGKAHANPANCRTKPEDRVCVKCCGNHSLKLGECPLEEFPAVLKCCLCGGEGHTPFRGDNSACAKTNELRQRKVNMTDYGDVQEPPARYHVSGYLCFRSSPAAKASVYVRQDLSSDFALSTSTSSDELALVVSSYLCVGSFYIPPGSREVSSLWQASSTLPQCDHTVLGGDGNGYHDLWGVLHPDRRNADAVRTGGQLVDFADSCLLECANATNPLKATYKHVGYADGTRESIVDVTFHGEGIEVAHWRVEDMETLSDHFAVRFDILLRGDVATDPNKTINDLSHLAYAKTDWNAYLEINELTRLLQEAASSATPSKKPPRRRKDKLWSLIEQKKRQSFQDFADKIENDRGFFKRIKSPARAGDALLLGDTTPAETVGRLADAYLGSTTPERAEVAAWPTLPTNGHNIIVTKLHVEKTLASRKKNWDKASGPDGLRLRHLSTVPSDITTELSLIITASIALGHVPTPWKTASVCFLPKGRSKGELKGVRPISLLPVMCKLCESCVLDLLQPLEDLMLSSDIPYGYLPGRSTTGLANHIKRQLHQGKKSPWALAALDCSNAFGEIKHGRIFESLTRHGVSPLLCNWIGGWLSGRINRALYLGIEECRFARSDVGTPQGAILSPMLFNICCFDALSQLQVNLTESAAETVTKVCSYADDSYLTFRFAKGLSTARMDSLVHEGIQRAQAALDPLGLVISLEKTAVLVNYRSDRYINKTIKVLGIIFSKSGSWRPHLQETLSKCQTSLNLILRYVRRNYGLSTEAMIKVFDLTVIPKLVYGMGCFGSILFEKGAQKTLNQFQAKFIKIALRLSHYAPTKDTLALVGRRPLSETLTIRIGIDCLHKHGFLGSLTCGATGALKKKGVYGMHLPTPFFFVHERAIKLATGKAPSPYRIYTDGSLLKHDRSAGAAFIALDRAGKPLAEKLYKLPRHASIAQCETYALYRALRFCKDSGWQQKATIFTDSYSCILSICSRTTRWLTGKIRDLIVACQCQIAWVPSHTGRIPGNELADNLANLARRIGKPVSVPFSRSHTVKTITAKVEGWREVDLGICKHPVRSLLGSRRQRTLVQDNLRLLPPIARIILNRSRCLHAYRHRIGIDESPLCPACGLTDDGHHKLIVCRKTTSRPSWHNRLGTVGKYSISLNRLIVLSSVCRSIETAGPTEAGG</sequence>
<dbReference type="CDD" id="cd09276">
    <property type="entry name" value="Rnase_HI_RT_non_LTR"/>
    <property type="match status" value="1"/>
</dbReference>
<dbReference type="Pfam" id="PF00075">
    <property type="entry name" value="RNase_H"/>
    <property type="match status" value="1"/>
</dbReference>
<dbReference type="InterPro" id="IPR036691">
    <property type="entry name" value="Endo/exonu/phosph_ase_sf"/>
</dbReference>
<dbReference type="Pfam" id="PF00078">
    <property type="entry name" value="RVT_1"/>
    <property type="match status" value="1"/>
</dbReference>
<name>A0A7J6KRQ2_PEROL</name>
<evidence type="ECO:0000313" key="5">
    <source>
        <dbReference type="Proteomes" id="UP000570595"/>
    </source>
</evidence>
<feature type="region of interest" description="Disordered" evidence="1">
    <location>
        <begin position="87"/>
        <end position="106"/>
    </location>
</feature>
<dbReference type="InterPro" id="IPR036397">
    <property type="entry name" value="RNaseH_sf"/>
</dbReference>
<comment type="caution">
    <text evidence="4">The sequence shown here is derived from an EMBL/GenBank/DDBJ whole genome shotgun (WGS) entry which is preliminary data.</text>
</comment>